<evidence type="ECO:0000256" key="2">
    <source>
        <dbReference type="ARBA" id="ARBA00022723"/>
    </source>
</evidence>
<dbReference type="SUPFAM" id="SSF50022">
    <property type="entry name" value="ISP domain"/>
    <property type="match status" value="1"/>
</dbReference>
<organism evidence="7 8">
    <name type="scientific">Pigmentiphaga soli</name>
    <dbReference type="NCBI Taxonomy" id="1007095"/>
    <lineage>
        <taxon>Bacteria</taxon>
        <taxon>Pseudomonadati</taxon>
        <taxon>Pseudomonadota</taxon>
        <taxon>Betaproteobacteria</taxon>
        <taxon>Burkholderiales</taxon>
        <taxon>Alcaligenaceae</taxon>
        <taxon>Pigmentiphaga</taxon>
    </lineage>
</organism>
<dbReference type="Proteomes" id="UP001501671">
    <property type="component" value="Unassembled WGS sequence"/>
</dbReference>
<keyword evidence="2" id="KW-0479">Metal-binding</keyword>
<feature type="domain" description="Rieske" evidence="6">
    <location>
        <begin position="57"/>
        <end position="161"/>
    </location>
</feature>
<proteinExistence type="predicted"/>
<dbReference type="PANTHER" id="PTHR21266">
    <property type="entry name" value="IRON-SULFUR DOMAIN CONTAINING PROTEIN"/>
    <property type="match status" value="1"/>
</dbReference>
<gene>
    <name evidence="7" type="ORF">GCM10023144_02310</name>
</gene>
<dbReference type="InterPro" id="IPR036922">
    <property type="entry name" value="Rieske_2Fe-2S_sf"/>
</dbReference>
<accession>A0ABP8GE42</accession>
<keyword evidence="3" id="KW-0560">Oxidoreductase</keyword>
<keyword evidence="8" id="KW-1185">Reference proteome</keyword>
<protein>
    <submittedName>
        <fullName evidence="7">Rieske 2Fe-2S domain-containing protein</fullName>
    </submittedName>
</protein>
<dbReference type="Gene3D" id="3.90.380.10">
    <property type="entry name" value="Naphthalene 1,2-dioxygenase Alpha Subunit, Chain A, domain 1"/>
    <property type="match status" value="1"/>
</dbReference>
<dbReference type="EMBL" id="BAABFO010000001">
    <property type="protein sequence ID" value="GAA4322381.1"/>
    <property type="molecule type" value="Genomic_DNA"/>
</dbReference>
<evidence type="ECO:0000259" key="6">
    <source>
        <dbReference type="PROSITE" id="PS51296"/>
    </source>
</evidence>
<dbReference type="PROSITE" id="PS51296">
    <property type="entry name" value="RIESKE"/>
    <property type="match status" value="1"/>
</dbReference>
<dbReference type="Pfam" id="PF19301">
    <property type="entry name" value="LigXa_C"/>
    <property type="match status" value="1"/>
</dbReference>
<evidence type="ECO:0000313" key="7">
    <source>
        <dbReference type="EMBL" id="GAA4322381.1"/>
    </source>
</evidence>
<dbReference type="Pfam" id="PF00355">
    <property type="entry name" value="Rieske"/>
    <property type="match status" value="1"/>
</dbReference>
<evidence type="ECO:0000256" key="5">
    <source>
        <dbReference type="ARBA" id="ARBA00023014"/>
    </source>
</evidence>
<evidence type="ECO:0000256" key="4">
    <source>
        <dbReference type="ARBA" id="ARBA00023004"/>
    </source>
</evidence>
<sequence length="421" mass="47097">MSALNMALSSAPAERARIHDGGTMNHPAAAPGRMEQLRLLTQTGPDTEMGRLLRLFWHPVALSADVAPGQAMPVKALGEELTLYRGASGTPYLVGGRCRHRQTLLHTGWVQGERIRCIYHGWQFDGSGRCVQRPAEKEASVPAGCRIPGYAVQEYCGMVFAYLGQGEPPPFELPRKDVFEVPGVLLAVTKETWNINWFQQIENSLDAVHVSFVHQALRVGPFGDAVTTMMPDLSYTENEAGIEQTAVRSQDNVRKSDWTFPNNNHVLVPGLQQGDPWIDFGIWMVPQDDEHSTRFTIYAMAPGSDEANERFRAYFRRFGGYNADEHHDELFFQRKGPPEEDFLAGLISAQDYIAQKGQGTIADRSQEMLGRSDLGVVTLRRVFWRELDALRNGRPTKAWRKRAEPLALPTQPGRPKEACTP</sequence>
<dbReference type="PANTHER" id="PTHR21266:SF59">
    <property type="entry name" value="BLR4922 PROTEIN"/>
    <property type="match status" value="1"/>
</dbReference>
<reference evidence="8" key="1">
    <citation type="journal article" date="2019" name="Int. J. Syst. Evol. Microbiol.">
        <title>The Global Catalogue of Microorganisms (GCM) 10K type strain sequencing project: providing services to taxonomists for standard genome sequencing and annotation.</title>
        <authorList>
            <consortium name="The Broad Institute Genomics Platform"/>
            <consortium name="The Broad Institute Genome Sequencing Center for Infectious Disease"/>
            <person name="Wu L."/>
            <person name="Ma J."/>
        </authorList>
    </citation>
    <scope>NUCLEOTIDE SEQUENCE [LARGE SCALE GENOMIC DNA]</scope>
    <source>
        <strain evidence="8">JCM 17666</strain>
    </source>
</reference>
<keyword evidence="4" id="KW-0408">Iron</keyword>
<dbReference type="Gene3D" id="2.102.10.10">
    <property type="entry name" value="Rieske [2Fe-2S] iron-sulphur domain"/>
    <property type="match status" value="1"/>
</dbReference>
<keyword evidence="5" id="KW-0411">Iron-sulfur</keyword>
<dbReference type="InterPro" id="IPR017941">
    <property type="entry name" value="Rieske_2Fe-2S"/>
</dbReference>
<keyword evidence="1" id="KW-0001">2Fe-2S</keyword>
<evidence type="ECO:0000256" key="3">
    <source>
        <dbReference type="ARBA" id="ARBA00023002"/>
    </source>
</evidence>
<evidence type="ECO:0000256" key="1">
    <source>
        <dbReference type="ARBA" id="ARBA00022714"/>
    </source>
</evidence>
<evidence type="ECO:0000313" key="8">
    <source>
        <dbReference type="Proteomes" id="UP001501671"/>
    </source>
</evidence>
<dbReference type="InterPro" id="IPR050584">
    <property type="entry name" value="Cholesterol_7-desaturase"/>
</dbReference>
<comment type="caution">
    <text evidence="7">The sequence shown here is derived from an EMBL/GenBank/DDBJ whole genome shotgun (WGS) entry which is preliminary data.</text>
</comment>
<name>A0ABP8GE42_9BURK</name>
<dbReference type="SUPFAM" id="SSF55961">
    <property type="entry name" value="Bet v1-like"/>
    <property type="match status" value="1"/>
</dbReference>
<dbReference type="InterPro" id="IPR045623">
    <property type="entry name" value="LigXa_C"/>
</dbReference>